<dbReference type="GO" id="GO:0035556">
    <property type="term" value="P:intracellular signal transduction"/>
    <property type="evidence" value="ECO:0007669"/>
    <property type="project" value="InterPro"/>
</dbReference>
<dbReference type="PANTHER" id="PTHR11920:SF501">
    <property type="entry name" value="GUANYLATE CYCLASE 32E"/>
    <property type="match status" value="1"/>
</dbReference>
<dbReference type="InterPro" id="IPR028082">
    <property type="entry name" value="Peripla_BP_I"/>
</dbReference>
<keyword evidence="22" id="KW-1185">Reference proteome</keyword>
<dbReference type="GO" id="GO:0004672">
    <property type="term" value="F:protein kinase activity"/>
    <property type="evidence" value="ECO:0007669"/>
    <property type="project" value="InterPro"/>
</dbReference>
<evidence type="ECO:0000256" key="9">
    <source>
        <dbReference type="ARBA" id="ARBA00023136"/>
    </source>
</evidence>
<name>A0A1I8AV97_9BILA</name>
<evidence type="ECO:0000256" key="10">
    <source>
        <dbReference type="ARBA" id="ARBA00023170"/>
    </source>
</evidence>
<evidence type="ECO:0000256" key="11">
    <source>
        <dbReference type="ARBA" id="ARBA00023180"/>
    </source>
</evidence>
<evidence type="ECO:0000256" key="19">
    <source>
        <dbReference type="SAM" id="SignalP"/>
    </source>
</evidence>
<evidence type="ECO:0000313" key="22">
    <source>
        <dbReference type="Proteomes" id="UP000095287"/>
    </source>
</evidence>
<dbReference type="GO" id="GO:0007168">
    <property type="term" value="P:receptor guanylyl cyclase signaling pathway"/>
    <property type="evidence" value="ECO:0007669"/>
    <property type="project" value="TreeGrafter"/>
</dbReference>
<dbReference type="InterPro" id="IPR011009">
    <property type="entry name" value="Kinase-like_dom_sf"/>
</dbReference>
<comment type="catalytic activity">
    <reaction evidence="1 15">
        <text>GTP = 3',5'-cyclic GMP + diphosphate</text>
        <dbReference type="Rhea" id="RHEA:13665"/>
        <dbReference type="ChEBI" id="CHEBI:33019"/>
        <dbReference type="ChEBI" id="CHEBI:37565"/>
        <dbReference type="ChEBI" id="CHEBI:57746"/>
        <dbReference type="EC" id="4.6.1.2"/>
    </reaction>
</comment>
<protein>
    <recommendedName>
        <fullName evidence="3 15">Guanylate cyclase</fullName>
        <ecNumber evidence="3 15">4.6.1.2</ecNumber>
    </recommendedName>
</protein>
<evidence type="ECO:0000256" key="14">
    <source>
        <dbReference type="RuleBase" id="RU000405"/>
    </source>
</evidence>
<dbReference type="InterPro" id="IPR029787">
    <property type="entry name" value="Nucleotide_cyclase"/>
</dbReference>
<dbReference type="InterPro" id="IPR018297">
    <property type="entry name" value="A/G_cyclase_CS"/>
</dbReference>
<dbReference type="WBParaSite" id="L893_g9865.t2">
    <property type="protein sequence ID" value="L893_g9865.t2"/>
    <property type="gene ID" value="L893_g9865"/>
</dbReference>
<evidence type="ECO:0000256" key="7">
    <source>
        <dbReference type="ARBA" id="ARBA00022989"/>
    </source>
</evidence>
<evidence type="ECO:0000256" key="2">
    <source>
        <dbReference type="ARBA" id="ARBA00004479"/>
    </source>
</evidence>
<dbReference type="GO" id="GO:0004383">
    <property type="term" value="F:guanylate cyclase activity"/>
    <property type="evidence" value="ECO:0007669"/>
    <property type="project" value="UniProtKB-EC"/>
</dbReference>
<dbReference type="InterPro" id="IPR050401">
    <property type="entry name" value="Cyclic_nucleotide_synthase"/>
</dbReference>
<dbReference type="PROSITE" id="PS50125">
    <property type="entry name" value="GUANYLATE_CYCLASE_2"/>
    <property type="match status" value="1"/>
</dbReference>
<keyword evidence="13 15" id="KW-0141">cGMP biosynthesis</keyword>
<feature type="signal peptide" evidence="19">
    <location>
        <begin position="1"/>
        <end position="17"/>
    </location>
</feature>
<dbReference type="PANTHER" id="PTHR11920">
    <property type="entry name" value="GUANYLYL CYCLASE"/>
    <property type="match status" value="1"/>
</dbReference>
<feature type="transmembrane region" description="Helical" evidence="18">
    <location>
        <begin position="625"/>
        <end position="645"/>
    </location>
</feature>
<evidence type="ECO:0000259" key="20">
    <source>
        <dbReference type="PROSITE" id="PS50011"/>
    </source>
</evidence>
<feature type="chain" id="PRO_5009315134" description="Guanylate cyclase" evidence="19">
    <location>
        <begin position="18"/>
        <end position="1597"/>
    </location>
</feature>
<reference evidence="23" key="1">
    <citation type="submission" date="2016-11" db="UniProtKB">
        <authorList>
            <consortium name="WormBaseParasite"/>
        </authorList>
    </citation>
    <scope>IDENTIFICATION</scope>
</reference>
<dbReference type="Gene3D" id="3.40.50.2300">
    <property type="match status" value="2"/>
</dbReference>
<dbReference type="InterPro" id="IPR001828">
    <property type="entry name" value="ANF_lig-bd_rcpt"/>
</dbReference>
<dbReference type="InterPro" id="IPR001245">
    <property type="entry name" value="Ser-Thr/Tyr_kinase_cat_dom"/>
</dbReference>
<dbReference type="Gene3D" id="1.10.510.10">
    <property type="entry name" value="Transferase(Phosphotransferase) domain 1"/>
    <property type="match status" value="1"/>
</dbReference>
<keyword evidence="4 18" id="KW-0812">Transmembrane</keyword>
<keyword evidence="12 14" id="KW-0456">Lyase</keyword>
<dbReference type="FunFam" id="3.30.70.1230:FF:000004">
    <property type="entry name" value="Guanylate cyclase"/>
    <property type="match status" value="1"/>
</dbReference>
<comment type="subcellular location">
    <subcellularLocation>
        <location evidence="2">Membrane</location>
        <topology evidence="2">Single-pass type I membrane protein</topology>
    </subcellularLocation>
</comment>
<dbReference type="SUPFAM" id="SSF53822">
    <property type="entry name" value="Periplasmic binding protein-like I"/>
    <property type="match status" value="1"/>
</dbReference>
<keyword evidence="5 19" id="KW-0732">Signal</keyword>
<feature type="domain" description="Protein kinase" evidence="20">
    <location>
        <begin position="675"/>
        <end position="967"/>
    </location>
</feature>
<dbReference type="EC" id="4.6.1.2" evidence="3 15"/>
<accession>A0A1I8AV97</accession>
<keyword evidence="16" id="KW-0175">Coiled coil</keyword>
<evidence type="ECO:0000256" key="16">
    <source>
        <dbReference type="SAM" id="Coils"/>
    </source>
</evidence>
<dbReference type="Gene3D" id="3.30.70.1230">
    <property type="entry name" value="Nucleotide cyclase"/>
    <property type="match status" value="1"/>
</dbReference>
<dbReference type="GO" id="GO:0001653">
    <property type="term" value="F:peptide receptor activity"/>
    <property type="evidence" value="ECO:0007669"/>
    <property type="project" value="TreeGrafter"/>
</dbReference>
<sequence length="1597" mass="182961">MIRIFILASLLVVASHSFDYHDFFVPPNKTVSKESVVRYLTPRRNGTKPILISYLTAISQFPEDFYQTLHIASQSTNDTEFSSDVNQINDQSKCFHTEFEGSLISGAIVVAIDDINANPSILPDYHLSYVYNNTCGKERASSRFFMEHWKKGAKVFIGPEMNCRTEALMAAAQGLPIISYKCKDETVSDKTKYPTFARTVPAETEITKSFFSLLKYYDWRKFTIIYEERPANEELFQAIKFAVEQENMYIAKANEPATPNQKPTDWVERPFQITNVSRVPYPFSEVKFVEQRVIENIIKETSEKTRIYVSFGNVRLYRRILLAMGAHGLMDNHEYMLLYLDTDYNWYNVYHAMNNHFLRDTLITHTQSWDDPQSEDIKLLNYSQNALAIIPTPVKLNSQKYINFWERASEWIIAFGLSQHSAVGSVRSNRYACYLYDAVMLYAEALQKLLDERNTTNPEEVINDGVAIINKIIGKKYTSMQGFDMRINEHGDAEGNYTLLALQTVDPVHFRNSSEYFPLSKALTVTADFMDPGPNPDGTRDPRALPVLRFEREIKWPGGKVPLDEPECGFFQEKCQKEPKYPLSLCFSRFRCDNAKQKRMWPFFGARVLCWFVYASYVNDVLLHVFIALLLTVITFCLIAGGMYYRNQKFERELALVWKIDNREIEKIVSTDTASTMSLFIVSGSKTSLIRNELACVDHKTWTGLKGVALYRGAIVAIKEMTYKVKMKEITREMKLEMKAMRQLHHDNVNSFMGVSVTPTCICIVREFCSKSSLMDILRNADMKLDQLFIASFAQDLVKGMIYLHDSEVGHHGNLKSTNCLITSRWALQVADFGLHELRDCAEWDDRNKWESYLWTAPEHLRETQDYQRLVAGSQKGDVYSFAVILHELLSREGPFALMGGPGATVARGSAEEAVRRVAEGVNYRPSIEHLECQDYIRVLMESCWAENPDERPEFRLRIRHDLKPMFAPIYKRNIMDHMMIMMEKYQYQLEDLVEERTKELRDEKKRTENLLQRMLPYCVAQQLLNGNDVQPESYNDVTIYFSDIVGFTKISGESTPMEVVNFLNKLYTLFDHIIKQYDVYKVETIGDAYMVVSGVPLYKDAYYHCEQISMMAVHLLERVKTFRIPHRPHEKLLLRIGIHTGPCVAGVVGKTMPRYCLFGDTVNTASRMESTGEALKIHVSDSVFNCLRGGQSSGGRFHLAARGIMEVKGKGSMHTYWLLGREGFDVGTGSQSSLEEGSVSGAFPRPTKPTRAPMSRSIDLLRGSRFSLPEHTKHKYASNLLKLLVSKAIRGDHDYSVLFNEGTISFADSMMSLDDTTSYREIYDRCRRQQSARNRDYRLHPNYYDDGSDSDSSSIARKRSSSLPGIAEFLPVRDERRDSDTIMDGSFTSSSTRMNQIDSYDASTRGFTDTSTTSSRNVNTDYGNDNCIVSYGEHVDHFVPKSPEFNMIELPDAVDVETPLIRNHSLELYSNEESSPSLSRPDCAYDNRSPPVRKNAMSSQSLHYHSGLTDPLAKKPFDHPSFRDRSPGASFTQFWRRNMHHVADPSDTPEIFVQRNNDSNDRRLPESTTTYTIVDETSEPLLDKKQQVHDGEVSED</sequence>
<keyword evidence="6" id="KW-0547">Nucleotide-binding</keyword>
<evidence type="ECO:0000256" key="4">
    <source>
        <dbReference type="ARBA" id="ARBA00022692"/>
    </source>
</evidence>
<dbReference type="SUPFAM" id="SSF56112">
    <property type="entry name" value="Protein kinase-like (PK-like)"/>
    <property type="match status" value="1"/>
</dbReference>
<keyword evidence="9 18" id="KW-0472">Membrane</keyword>
<dbReference type="Proteomes" id="UP000095287">
    <property type="component" value="Unplaced"/>
</dbReference>
<dbReference type="PROSITE" id="PS00452">
    <property type="entry name" value="GUANYLATE_CYCLASE_1"/>
    <property type="match status" value="1"/>
</dbReference>
<dbReference type="PROSITE" id="PS50011">
    <property type="entry name" value="PROTEIN_KINASE_DOM"/>
    <property type="match status" value="1"/>
</dbReference>
<dbReference type="Pfam" id="PF00211">
    <property type="entry name" value="Guanylate_cyc"/>
    <property type="match status" value="1"/>
</dbReference>
<keyword evidence="7 18" id="KW-1133">Transmembrane helix</keyword>
<feature type="region of interest" description="Disordered" evidence="17">
    <location>
        <begin position="1335"/>
        <end position="1360"/>
    </location>
</feature>
<evidence type="ECO:0000256" key="8">
    <source>
        <dbReference type="ARBA" id="ARBA00023134"/>
    </source>
</evidence>
<feature type="compositionally biased region" description="Basic and acidic residues" evidence="17">
    <location>
        <begin position="1582"/>
        <end position="1597"/>
    </location>
</feature>
<evidence type="ECO:0000256" key="12">
    <source>
        <dbReference type="ARBA" id="ARBA00023239"/>
    </source>
</evidence>
<dbReference type="SMART" id="SM00044">
    <property type="entry name" value="CYCc"/>
    <property type="match status" value="1"/>
</dbReference>
<evidence type="ECO:0000256" key="3">
    <source>
        <dbReference type="ARBA" id="ARBA00012202"/>
    </source>
</evidence>
<keyword evidence="11" id="KW-0325">Glycoprotein</keyword>
<evidence type="ECO:0000256" key="17">
    <source>
        <dbReference type="SAM" id="MobiDB-lite"/>
    </source>
</evidence>
<dbReference type="SMART" id="SM00220">
    <property type="entry name" value="S_TKc"/>
    <property type="match status" value="1"/>
</dbReference>
<organism evidence="22 23">
    <name type="scientific">Steinernema glaseri</name>
    <dbReference type="NCBI Taxonomy" id="37863"/>
    <lineage>
        <taxon>Eukaryota</taxon>
        <taxon>Metazoa</taxon>
        <taxon>Ecdysozoa</taxon>
        <taxon>Nematoda</taxon>
        <taxon>Chromadorea</taxon>
        <taxon>Rhabditida</taxon>
        <taxon>Tylenchina</taxon>
        <taxon>Panagrolaimomorpha</taxon>
        <taxon>Strongyloidoidea</taxon>
        <taxon>Steinernematidae</taxon>
        <taxon>Steinernema</taxon>
    </lineage>
</organism>
<evidence type="ECO:0000256" key="5">
    <source>
        <dbReference type="ARBA" id="ARBA00022729"/>
    </source>
</evidence>
<keyword evidence="8" id="KW-0342">GTP-binding</keyword>
<evidence type="ECO:0000256" key="15">
    <source>
        <dbReference type="RuleBase" id="RU003431"/>
    </source>
</evidence>
<dbReference type="GO" id="GO:0005886">
    <property type="term" value="C:plasma membrane"/>
    <property type="evidence" value="ECO:0007669"/>
    <property type="project" value="TreeGrafter"/>
</dbReference>
<feature type="transmembrane region" description="Helical" evidence="18">
    <location>
        <begin position="600"/>
        <end position="618"/>
    </location>
</feature>
<dbReference type="GO" id="GO:0004016">
    <property type="term" value="F:adenylate cyclase activity"/>
    <property type="evidence" value="ECO:0007669"/>
    <property type="project" value="TreeGrafter"/>
</dbReference>
<dbReference type="CDD" id="cd07302">
    <property type="entry name" value="CHD"/>
    <property type="match status" value="1"/>
</dbReference>
<feature type="region of interest" description="Disordered" evidence="17">
    <location>
        <begin position="1558"/>
        <end position="1597"/>
    </location>
</feature>
<dbReference type="Pfam" id="PF01094">
    <property type="entry name" value="ANF_receptor"/>
    <property type="match status" value="1"/>
</dbReference>
<evidence type="ECO:0000259" key="21">
    <source>
        <dbReference type="PROSITE" id="PS50125"/>
    </source>
</evidence>
<evidence type="ECO:0000256" key="13">
    <source>
        <dbReference type="ARBA" id="ARBA00023293"/>
    </source>
</evidence>
<dbReference type="InterPro" id="IPR001054">
    <property type="entry name" value="A/G_cyclase"/>
</dbReference>
<evidence type="ECO:0000256" key="1">
    <source>
        <dbReference type="ARBA" id="ARBA00001436"/>
    </source>
</evidence>
<proteinExistence type="inferred from homology"/>
<evidence type="ECO:0000313" key="23">
    <source>
        <dbReference type="WBParaSite" id="L893_g9865.t2"/>
    </source>
</evidence>
<dbReference type="InterPro" id="IPR000719">
    <property type="entry name" value="Prot_kinase_dom"/>
</dbReference>
<feature type="coiled-coil region" evidence="16">
    <location>
        <begin position="983"/>
        <end position="1014"/>
    </location>
</feature>
<comment type="similarity">
    <text evidence="14">Belongs to the adenylyl cyclase class-4/guanylyl cyclase family.</text>
</comment>
<evidence type="ECO:0000256" key="6">
    <source>
        <dbReference type="ARBA" id="ARBA00022741"/>
    </source>
</evidence>
<dbReference type="Pfam" id="PF07714">
    <property type="entry name" value="PK_Tyr_Ser-Thr"/>
    <property type="match status" value="1"/>
</dbReference>
<keyword evidence="10" id="KW-0675">Receptor</keyword>
<evidence type="ECO:0000256" key="18">
    <source>
        <dbReference type="SAM" id="Phobius"/>
    </source>
</evidence>
<dbReference type="GO" id="GO:0005524">
    <property type="term" value="F:ATP binding"/>
    <property type="evidence" value="ECO:0007669"/>
    <property type="project" value="InterPro"/>
</dbReference>
<dbReference type="GO" id="GO:0005525">
    <property type="term" value="F:GTP binding"/>
    <property type="evidence" value="ECO:0007669"/>
    <property type="project" value="UniProtKB-KW"/>
</dbReference>
<dbReference type="SUPFAM" id="SSF55073">
    <property type="entry name" value="Nucleotide cyclase"/>
    <property type="match status" value="1"/>
</dbReference>
<feature type="domain" description="Guanylate cyclase" evidence="21">
    <location>
        <begin position="1039"/>
        <end position="1170"/>
    </location>
</feature>